<evidence type="ECO:0000313" key="2">
    <source>
        <dbReference type="Proteomes" id="UP000076925"/>
    </source>
</evidence>
<gene>
    <name evidence="1" type="ORF">WA1_10260</name>
</gene>
<dbReference type="OrthoDB" id="123228at2"/>
<name>A0A139WRN4_9CYAN</name>
<keyword evidence="2" id="KW-1185">Reference proteome</keyword>
<dbReference type="Proteomes" id="UP000076925">
    <property type="component" value="Unassembled WGS sequence"/>
</dbReference>
<dbReference type="AlphaFoldDB" id="A0A139WRN4"/>
<accession>A0A139WRN4</accession>
<reference evidence="1 2" key="1">
    <citation type="journal article" date="2013" name="Genome Biol. Evol.">
        <title>Genomes of Stigonematalean cyanobacteria (subsection V) and the evolution of oxygenic photosynthesis from prokaryotes to plastids.</title>
        <authorList>
            <person name="Dagan T."/>
            <person name="Roettger M."/>
            <person name="Stucken K."/>
            <person name="Landan G."/>
            <person name="Koch R."/>
            <person name="Major P."/>
            <person name="Gould S.B."/>
            <person name="Goremykin V.V."/>
            <person name="Rippka R."/>
            <person name="Tandeau de Marsac N."/>
            <person name="Gugger M."/>
            <person name="Lockhart P.J."/>
            <person name="Allen J.F."/>
            <person name="Brune I."/>
            <person name="Maus I."/>
            <person name="Puhler A."/>
            <person name="Martin W.F."/>
        </authorList>
    </citation>
    <scope>NUCLEOTIDE SEQUENCE [LARGE SCALE GENOMIC DNA]</scope>
    <source>
        <strain evidence="1 2">PCC 7110</strain>
    </source>
</reference>
<organism evidence="1 2">
    <name type="scientific">Scytonema hofmannii PCC 7110</name>
    <dbReference type="NCBI Taxonomy" id="128403"/>
    <lineage>
        <taxon>Bacteria</taxon>
        <taxon>Bacillati</taxon>
        <taxon>Cyanobacteriota</taxon>
        <taxon>Cyanophyceae</taxon>
        <taxon>Nostocales</taxon>
        <taxon>Scytonemataceae</taxon>
        <taxon>Scytonema</taxon>
    </lineage>
</organism>
<protein>
    <submittedName>
        <fullName evidence="1">Uncharacterized protein</fullName>
    </submittedName>
</protein>
<proteinExistence type="predicted"/>
<dbReference type="EMBL" id="ANNX02000053">
    <property type="protein sequence ID" value="KYC35101.1"/>
    <property type="molecule type" value="Genomic_DNA"/>
</dbReference>
<evidence type="ECO:0000313" key="1">
    <source>
        <dbReference type="EMBL" id="KYC35101.1"/>
    </source>
</evidence>
<dbReference type="RefSeq" id="WP_017743913.1">
    <property type="nucleotide sequence ID" value="NZ_KQ976354.1"/>
</dbReference>
<comment type="caution">
    <text evidence="1">The sequence shown here is derived from an EMBL/GenBank/DDBJ whole genome shotgun (WGS) entry which is preliminary data.</text>
</comment>
<sequence>MKTQNEIIKQGYDALINSLGVADTIRFIQYFSLGKGDYTKERHQWLEQKTLADVLVEMKQLQEDDTNQYDEIIE</sequence>